<evidence type="ECO:0000256" key="1">
    <source>
        <dbReference type="ARBA" id="ARBA00006484"/>
    </source>
</evidence>
<gene>
    <name evidence="6" type="ORF">VKT23_005984</name>
</gene>
<proteinExistence type="inferred from homology"/>
<dbReference type="Proteomes" id="UP001498398">
    <property type="component" value="Unassembled WGS sequence"/>
</dbReference>
<dbReference type="PRINTS" id="PR00080">
    <property type="entry name" value="SDRFAMILY"/>
</dbReference>
<evidence type="ECO:0000256" key="3">
    <source>
        <dbReference type="ARBA" id="ARBA00023002"/>
    </source>
</evidence>
<evidence type="ECO:0000313" key="6">
    <source>
        <dbReference type="EMBL" id="KAK7464777.1"/>
    </source>
</evidence>
<dbReference type="SUPFAM" id="SSF51735">
    <property type="entry name" value="NAD(P)-binding Rossmann-fold domains"/>
    <property type="match status" value="1"/>
</dbReference>
<dbReference type="EMBL" id="JBANRG010000007">
    <property type="protein sequence ID" value="KAK7464777.1"/>
    <property type="molecule type" value="Genomic_DNA"/>
</dbReference>
<organism evidence="6 7">
    <name type="scientific">Marasmiellus scandens</name>
    <dbReference type="NCBI Taxonomy" id="2682957"/>
    <lineage>
        <taxon>Eukaryota</taxon>
        <taxon>Fungi</taxon>
        <taxon>Dikarya</taxon>
        <taxon>Basidiomycota</taxon>
        <taxon>Agaricomycotina</taxon>
        <taxon>Agaricomycetes</taxon>
        <taxon>Agaricomycetidae</taxon>
        <taxon>Agaricales</taxon>
        <taxon>Marasmiineae</taxon>
        <taxon>Omphalotaceae</taxon>
        <taxon>Marasmiellus</taxon>
    </lineage>
</organism>
<dbReference type="InterPro" id="IPR020904">
    <property type="entry name" value="Sc_DH/Rdtase_CS"/>
</dbReference>
<protein>
    <recommendedName>
        <fullName evidence="8">NAD(P)-binding protein</fullName>
    </recommendedName>
</protein>
<feature type="region of interest" description="Disordered" evidence="5">
    <location>
        <begin position="1"/>
        <end position="38"/>
    </location>
</feature>
<evidence type="ECO:0008006" key="8">
    <source>
        <dbReference type="Google" id="ProtNLM"/>
    </source>
</evidence>
<evidence type="ECO:0000256" key="5">
    <source>
        <dbReference type="SAM" id="MobiDB-lite"/>
    </source>
</evidence>
<evidence type="ECO:0000256" key="2">
    <source>
        <dbReference type="ARBA" id="ARBA00022857"/>
    </source>
</evidence>
<dbReference type="PRINTS" id="PR00081">
    <property type="entry name" value="GDHRDH"/>
</dbReference>
<sequence>MMLDRPVLVSGRSSRNGSPLRPPYSSTSSTSQTDIPDDMHPVIHAGRVAVITGGASGIGAAAALELAKLGLKIAIADVNPSALEDVGKQVAAIAGDSNVLVIPTDVSVLEQVVQLKDKVYEHWGEVAVLMNNAGIGPKGTSWDGIENWKKVFDVNLFGIVNVQQTFVPLMIHQENQSMIINTGSKQGITNPPGNAAYNASKAAVKSLTEGLAYELRERPQPNVTAHLFIPGWTHTGLTGASSFSKPPGAWSAEETVLYMLDKVRAGDFYILCPDNETRRELDQLRIMWSADDIVQGRPALSRWHKDYKALFEEFIANGLAGL</sequence>
<dbReference type="CDD" id="cd05233">
    <property type="entry name" value="SDR_c"/>
    <property type="match status" value="1"/>
</dbReference>
<dbReference type="Pfam" id="PF00106">
    <property type="entry name" value="adh_short"/>
    <property type="match status" value="1"/>
</dbReference>
<dbReference type="Gene3D" id="3.40.50.720">
    <property type="entry name" value="NAD(P)-binding Rossmann-like Domain"/>
    <property type="match status" value="1"/>
</dbReference>
<evidence type="ECO:0000256" key="4">
    <source>
        <dbReference type="RuleBase" id="RU000363"/>
    </source>
</evidence>
<dbReference type="InterPro" id="IPR036291">
    <property type="entry name" value="NAD(P)-bd_dom_sf"/>
</dbReference>
<reference evidence="6 7" key="1">
    <citation type="submission" date="2024-01" db="EMBL/GenBank/DDBJ databases">
        <title>A draft genome for the cacao thread blight pathogen Marasmiellus scandens.</title>
        <authorList>
            <person name="Baruah I.K."/>
            <person name="Leung J."/>
            <person name="Bukari Y."/>
            <person name="Amoako-Attah I."/>
            <person name="Meinhardt L.W."/>
            <person name="Bailey B.A."/>
            <person name="Cohen S.P."/>
        </authorList>
    </citation>
    <scope>NUCLEOTIDE SEQUENCE [LARGE SCALE GENOMIC DNA]</scope>
    <source>
        <strain evidence="6 7">GH-19</strain>
    </source>
</reference>
<keyword evidence="3" id="KW-0560">Oxidoreductase</keyword>
<keyword evidence="7" id="KW-1185">Reference proteome</keyword>
<keyword evidence="2" id="KW-0521">NADP</keyword>
<accession>A0ABR1JS88</accession>
<comment type="similarity">
    <text evidence="1 4">Belongs to the short-chain dehydrogenases/reductases (SDR) family.</text>
</comment>
<evidence type="ECO:0000313" key="7">
    <source>
        <dbReference type="Proteomes" id="UP001498398"/>
    </source>
</evidence>
<dbReference type="PROSITE" id="PS00061">
    <property type="entry name" value="ADH_SHORT"/>
    <property type="match status" value="1"/>
</dbReference>
<name>A0ABR1JS88_9AGAR</name>
<comment type="caution">
    <text evidence="6">The sequence shown here is derived from an EMBL/GenBank/DDBJ whole genome shotgun (WGS) entry which is preliminary data.</text>
</comment>
<dbReference type="PANTHER" id="PTHR43008">
    <property type="entry name" value="BENZIL REDUCTASE"/>
    <property type="match status" value="1"/>
</dbReference>
<dbReference type="PANTHER" id="PTHR43008:SF7">
    <property type="entry name" value="SHORT CHAIN DEHYDROGENASE_REDUCTASE (AFU_ORTHOLOGUE AFUA_2G00830)"/>
    <property type="match status" value="1"/>
</dbReference>
<dbReference type="InterPro" id="IPR002347">
    <property type="entry name" value="SDR_fam"/>
</dbReference>